<proteinExistence type="predicted"/>
<keyword evidence="3" id="KW-1185">Reference proteome</keyword>
<dbReference type="PANTHER" id="PTHR23282:SF146">
    <property type="entry name" value="RT07201P-RELATED"/>
    <property type="match status" value="1"/>
</dbReference>
<dbReference type="Gene3D" id="2.60.120.200">
    <property type="match status" value="1"/>
</dbReference>
<reference evidence="2 3" key="1">
    <citation type="submission" date="2024-05" db="EMBL/GenBank/DDBJ databases">
        <title>Genome sequencing and assembly of Indian major carp, Cirrhinus mrigala (Hamilton, 1822).</title>
        <authorList>
            <person name="Mohindra V."/>
            <person name="Chowdhury L.M."/>
            <person name="Lal K."/>
            <person name="Jena J.K."/>
        </authorList>
    </citation>
    <scope>NUCLEOTIDE SEQUENCE [LARGE SCALE GENOMIC DNA]</scope>
    <source>
        <strain evidence="2">CM1030</strain>
        <tissue evidence="2">Blood</tissue>
    </source>
</reference>
<dbReference type="Proteomes" id="UP001529510">
    <property type="component" value="Unassembled WGS sequence"/>
</dbReference>
<gene>
    <name evidence="2" type="ORF">M9458_015900</name>
</gene>
<dbReference type="InterPro" id="IPR000998">
    <property type="entry name" value="MAM_dom"/>
</dbReference>
<dbReference type="InterPro" id="IPR013320">
    <property type="entry name" value="ConA-like_dom_sf"/>
</dbReference>
<dbReference type="AlphaFoldDB" id="A0ABD0QRE4"/>
<evidence type="ECO:0000259" key="1">
    <source>
        <dbReference type="PROSITE" id="PS50060"/>
    </source>
</evidence>
<name>A0ABD0QRE4_CIRMR</name>
<dbReference type="PROSITE" id="PS50060">
    <property type="entry name" value="MAM_2"/>
    <property type="match status" value="1"/>
</dbReference>
<dbReference type="SUPFAM" id="SSF49899">
    <property type="entry name" value="Concanavalin A-like lectins/glucanases"/>
    <property type="match status" value="1"/>
</dbReference>
<evidence type="ECO:0000313" key="3">
    <source>
        <dbReference type="Proteomes" id="UP001529510"/>
    </source>
</evidence>
<evidence type="ECO:0000313" key="2">
    <source>
        <dbReference type="EMBL" id="KAL0188801.1"/>
    </source>
</evidence>
<dbReference type="Pfam" id="PF00629">
    <property type="entry name" value="MAM"/>
    <property type="match status" value="1"/>
</dbReference>
<sequence length="86" mass="9530">MSGDGIGTLNVYLSTKSNSSLLLRLTGNQGNYWRRQELPISSVDNFRIMFEGKVGRNTKVHISLDDITFSSGCILSSTFQTDADPR</sequence>
<accession>A0ABD0QRE4</accession>
<dbReference type="InterPro" id="IPR051560">
    <property type="entry name" value="MAM_domain-containing"/>
</dbReference>
<comment type="caution">
    <text evidence="2">The sequence shown here is derived from an EMBL/GenBank/DDBJ whole genome shotgun (WGS) entry which is preliminary data.</text>
</comment>
<feature type="non-terminal residue" evidence="2">
    <location>
        <position position="86"/>
    </location>
</feature>
<protein>
    <recommendedName>
        <fullName evidence="1">MAM domain-containing protein</fullName>
    </recommendedName>
</protein>
<dbReference type="EMBL" id="JAMKFB020000007">
    <property type="protein sequence ID" value="KAL0188801.1"/>
    <property type="molecule type" value="Genomic_DNA"/>
</dbReference>
<dbReference type="PANTHER" id="PTHR23282">
    <property type="entry name" value="APICAL ENDOSOMAL GLYCOPROTEIN PRECURSOR"/>
    <property type="match status" value="1"/>
</dbReference>
<feature type="domain" description="MAM" evidence="1">
    <location>
        <begin position="1"/>
        <end position="75"/>
    </location>
</feature>
<organism evidence="2 3">
    <name type="scientific">Cirrhinus mrigala</name>
    <name type="common">Mrigala</name>
    <dbReference type="NCBI Taxonomy" id="683832"/>
    <lineage>
        <taxon>Eukaryota</taxon>
        <taxon>Metazoa</taxon>
        <taxon>Chordata</taxon>
        <taxon>Craniata</taxon>
        <taxon>Vertebrata</taxon>
        <taxon>Euteleostomi</taxon>
        <taxon>Actinopterygii</taxon>
        <taxon>Neopterygii</taxon>
        <taxon>Teleostei</taxon>
        <taxon>Ostariophysi</taxon>
        <taxon>Cypriniformes</taxon>
        <taxon>Cyprinidae</taxon>
        <taxon>Labeoninae</taxon>
        <taxon>Labeonini</taxon>
        <taxon>Cirrhinus</taxon>
    </lineage>
</organism>